<dbReference type="EMBL" id="CH445331">
    <property type="protein sequence ID" value="EAT87199.2"/>
    <property type="molecule type" value="Genomic_DNA"/>
</dbReference>
<dbReference type="InParanoid" id="Q0UTV6"/>
<proteinExistence type="predicted"/>
<dbReference type="Proteomes" id="UP000001055">
    <property type="component" value="Unassembled WGS sequence"/>
</dbReference>
<name>Q0UTV6_PHANO</name>
<evidence type="ECO:0000313" key="2">
    <source>
        <dbReference type="EMBL" id="EAT87199.2"/>
    </source>
</evidence>
<feature type="compositionally biased region" description="Basic and acidic residues" evidence="1">
    <location>
        <begin position="95"/>
        <end position="106"/>
    </location>
</feature>
<sequence>MPSHGKRLAREANRAKPASWRMTRHAPQVRTFEMRRMGTAADSAGKKLVAAQSQYERGEKTGRSNRPLGTESTPAPRCRSRSETLSMFRQTKASGIDHGERSVRRK</sequence>
<protein>
    <submittedName>
        <fullName evidence="2">Uncharacterized protein</fullName>
    </submittedName>
</protein>
<feature type="region of interest" description="Disordered" evidence="1">
    <location>
        <begin position="1"/>
        <end position="26"/>
    </location>
</feature>
<gene>
    <name evidence="2" type="ORF">SNOG_04808</name>
</gene>
<reference evidence="3" key="1">
    <citation type="journal article" date="2007" name="Plant Cell">
        <title>Dothideomycete-plant interactions illuminated by genome sequencing and EST analysis of the wheat pathogen Stagonospora nodorum.</title>
        <authorList>
            <person name="Hane J.K."/>
            <person name="Lowe R.G."/>
            <person name="Solomon P.S."/>
            <person name="Tan K.C."/>
            <person name="Schoch C.L."/>
            <person name="Spatafora J.W."/>
            <person name="Crous P.W."/>
            <person name="Kodira C."/>
            <person name="Birren B.W."/>
            <person name="Galagan J.E."/>
            <person name="Torriani S.F."/>
            <person name="McDonald B.A."/>
            <person name="Oliver R.P."/>
        </authorList>
    </citation>
    <scope>NUCLEOTIDE SEQUENCE [LARGE SCALE GENOMIC DNA]</scope>
    <source>
        <strain evidence="3">SN15 / ATCC MYA-4574 / FGSC 10173</strain>
    </source>
</reference>
<feature type="compositionally biased region" description="Polar residues" evidence="1">
    <location>
        <begin position="83"/>
        <end position="93"/>
    </location>
</feature>
<dbReference type="GeneID" id="5972095"/>
<evidence type="ECO:0000313" key="3">
    <source>
        <dbReference type="Proteomes" id="UP000001055"/>
    </source>
</evidence>
<dbReference type="KEGG" id="pno:SNOG_04808"/>
<organism evidence="2 3">
    <name type="scientific">Phaeosphaeria nodorum (strain SN15 / ATCC MYA-4574 / FGSC 10173)</name>
    <name type="common">Glume blotch fungus</name>
    <name type="synonym">Parastagonospora nodorum</name>
    <dbReference type="NCBI Taxonomy" id="321614"/>
    <lineage>
        <taxon>Eukaryota</taxon>
        <taxon>Fungi</taxon>
        <taxon>Dikarya</taxon>
        <taxon>Ascomycota</taxon>
        <taxon>Pezizomycotina</taxon>
        <taxon>Dothideomycetes</taxon>
        <taxon>Pleosporomycetidae</taxon>
        <taxon>Pleosporales</taxon>
        <taxon>Pleosporineae</taxon>
        <taxon>Phaeosphaeriaceae</taxon>
        <taxon>Parastagonospora</taxon>
    </lineage>
</organism>
<dbReference type="RefSeq" id="XP_001795220.1">
    <property type="nucleotide sequence ID" value="XM_001795168.1"/>
</dbReference>
<evidence type="ECO:0000256" key="1">
    <source>
        <dbReference type="SAM" id="MobiDB-lite"/>
    </source>
</evidence>
<accession>Q0UTV6</accession>
<feature type="region of interest" description="Disordered" evidence="1">
    <location>
        <begin position="38"/>
        <end position="106"/>
    </location>
</feature>
<dbReference type="AlphaFoldDB" id="Q0UTV6"/>